<protein>
    <submittedName>
        <fullName evidence="2">Uncharacterized protein</fullName>
    </submittedName>
</protein>
<evidence type="ECO:0000256" key="1">
    <source>
        <dbReference type="SAM" id="MobiDB-lite"/>
    </source>
</evidence>
<organism evidence="2 3">
    <name type="scientific">Arabidopsis suecica</name>
    <name type="common">Swedish thale-cress</name>
    <name type="synonym">Cardaminopsis suecica</name>
    <dbReference type="NCBI Taxonomy" id="45249"/>
    <lineage>
        <taxon>Eukaryota</taxon>
        <taxon>Viridiplantae</taxon>
        <taxon>Streptophyta</taxon>
        <taxon>Embryophyta</taxon>
        <taxon>Tracheophyta</taxon>
        <taxon>Spermatophyta</taxon>
        <taxon>Magnoliopsida</taxon>
        <taxon>eudicotyledons</taxon>
        <taxon>Gunneridae</taxon>
        <taxon>Pentapetalae</taxon>
        <taxon>rosids</taxon>
        <taxon>malvids</taxon>
        <taxon>Brassicales</taxon>
        <taxon>Brassicaceae</taxon>
        <taxon>Camelineae</taxon>
        <taxon>Arabidopsis</taxon>
    </lineage>
</organism>
<evidence type="ECO:0000313" key="2">
    <source>
        <dbReference type="EMBL" id="KAG7599307.1"/>
    </source>
</evidence>
<name>A0A8T2CII6_ARASU</name>
<dbReference type="AlphaFoldDB" id="A0A8T2CII6"/>
<sequence length="33" mass="3409">ASWVFPPSKSSLASSPSSLSYSPMAFSITSVTT</sequence>
<dbReference type="EMBL" id="JAEFBJ010000006">
    <property type="protein sequence ID" value="KAG7599307.1"/>
    <property type="molecule type" value="Genomic_DNA"/>
</dbReference>
<reference evidence="2 3" key="1">
    <citation type="submission" date="2020-12" db="EMBL/GenBank/DDBJ databases">
        <title>Concerted genomic and epigenomic changes stabilize Arabidopsis allopolyploids.</title>
        <authorList>
            <person name="Chen Z."/>
        </authorList>
    </citation>
    <scope>NUCLEOTIDE SEQUENCE [LARGE SCALE GENOMIC DNA]</scope>
    <source>
        <strain evidence="2">As9502</strain>
        <tissue evidence="2">Leaf</tissue>
    </source>
</reference>
<evidence type="ECO:0000313" key="3">
    <source>
        <dbReference type="Proteomes" id="UP000694251"/>
    </source>
</evidence>
<proteinExistence type="predicted"/>
<gene>
    <name evidence="2" type="ORF">ISN44_As06g034930</name>
</gene>
<feature type="non-terminal residue" evidence="2">
    <location>
        <position position="33"/>
    </location>
</feature>
<comment type="caution">
    <text evidence="2">The sequence shown here is derived from an EMBL/GenBank/DDBJ whole genome shotgun (WGS) entry which is preliminary data.</text>
</comment>
<accession>A0A8T2CII6</accession>
<keyword evidence="3" id="KW-1185">Reference proteome</keyword>
<feature type="region of interest" description="Disordered" evidence="1">
    <location>
        <begin position="1"/>
        <end position="20"/>
    </location>
</feature>
<dbReference type="Proteomes" id="UP000694251">
    <property type="component" value="Chromosome 6"/>
</dbReference>
<feature type="non-terminal residue" evidence="2">
    <location>
        <position position="1"/>
    </location>
</feature>